<dbReference type="InterPro" id="IPR021335">
    <property type="entry name" value="DUF2948"/>
</dbReference>
<accession>A0ABT1LH37</accession>
<evidence type="ECO:0000313" key="2">
    <source>
        <dbReference type="Proteomes" id="UP001205890"/>
    </source>
</evidence>
<dbReference type="RefSeq" id="WP_254745989.1">
    <property type="nucleotide sequence ID" value="NZ_JANCLU010000027.1"/>
</dbReference>
<reference evidence="1 2" key="1">
    <citation type="submission" date="2022-07" db="EMBL/GenBank/DDBJ databases">
        <authorList>
            <person name="Li W.-J."/>
            <person name="Deng Q.-Q."/>
        </authorList>
    </citation>
    <scope>NUCLEOTIDE SEQUENCE [LARGE SCALE GENOMIC DNA]</scope>
    <source>
        <strain evidence="1 2">SYSU M60028</strain>
    </source>
</reference>
<gene>
    <name evidence="1" type="ORF">NK718_19995</name>
</gene>
<name>A0ABT1LH37_9HYPH</name>
<evidence type="ECO:0000313" key="1">
    <source>
        <dbReference type="EMBL" id="MCP8940814.1"/>
    </source>
</evidence>
<dbReference type="EMBL" id="JANCLU010000027">
    <property type="protein sequence ID" value="MCP8940814.1"/>
    <property type="molecule type" value="Genomic_DNA"/>
</dbReference>
<dbReference type="Proteomes" id="UP001205890">
    <property type="component" value="Unassembled WGS sequence"/>
</dbReference>
<comment type="caution">
    <text evidence="1">The sequence shown here is derived from an EMBL/GenBank/DDBJ whole genome shotgun (WGS) entry which is preliminary data.</text>
</comment>
<protein>
    <submittedName>
        <fullName evidence="1">DUF2948 family protein</fullName>
    </submittedName>
</protein>
<proteinExistence type="predicted"/>
<keyword evidence="2" id="KW-1185">Reference proteome</keyword>
<sequence>MDTLKLAALDRDDLAVVSAHLQDAVLKVADMAWLPREKRFAFVANRFDWESAASGANRRRRTGVRFDRVKRAQFSRLRPDDKEAVLNLLAVTFEETDPPSGFVTLVFSGGAAVRLELECLECEMRDLGPVWETASQPRHTD</sequence>
<dbReference type="Pfam" id="PF11164">
    <property type="entry name" value="DUF2948"/>
    <property type="match status" value="1"/>
</dbReference>
<organism evidence="1 2">
    <name type="scientific">Alsobacter ponti</name>
    <dbReference type="NCBI Taxonomy" id="2962936"/>
    <lineage>
        <taxon>Bacteria</taxon>
        <taxon>Pseudomonadati</taxon>
        <taxon>Pseudomonadota</taxon>
        <taxon>Alphaproteobacteria</taxon>
        <taxon>Hyphomicrobiales</taxon>
        <taxon>Alsobacteraceae</taxon>
        <taxon>Alsobacter</taxon>
    </lineage>
</organism>